<evidence type="ECO:0000313" key="1">
    <source>
        <dbReference type="EMBL" id="MBL1077076.1"/>
    </source>
</evidence>
<dbReference type="RefSeq" id="WP_201949698.1">
    <property type="nucleotide sequence ID" value="NZ_JAERRJ010000008.1"/>
</dbReference>
<sequence length="235" mass="25950">MTAQDEETADRELFDLVRKAGFAGGAWKTLADKLVRQGLAVLGPWVRSGWIFTVAAKKGMPLHPSAQERELVANLLAEDFVQEAVTIALGKFRRKALDGQGWCADGGTSLATYFVGGCILAFVEHFRRSRRNGDLYELYVGIELPIYGADGPSVLELVPARDDVAGSVVGELAWRSRLAKLGDRDRGLVWGKANGLRGAEIAELFGWPSVKAVEQRWARLKHDQEWVRGLTEEEQ</sequence>
<reference evidence="1 2" key="1">
    <citation type="submission" date="2021-01" db="EMBL/GenBank/DDBJ databases">
        <title>WGS of actinomycetes isolated from Thailand.</title>
        <authorList>
            <person name="Thawai C."/>
        </authorList>
    </citation>
    <scope>NUCLEOTIDE SEQUENCE [LARGE SCALE GENOMIC DNA]</scope>
    <source>
        <strain evidence="1 2">LPG 2</strain>
    </source>
</reference>
<proteinExistence type="predicted"/>
<keyword evidence="2" id="KW-1185">Reference proteome</keyword>
<dbReference type="Proteomes" id="UP000602198">
    <property type="component" value="Unassembled WGS sequence"/>
</dbReference>
<accession>A0ABS1M9U9</accession>
<organism evidence="1 2">
    <name type="scientific">Nocardia acididurans</name>
    <dbReference type="NCBI Taxonomy" id="2802282"/>
    <lineage>
        <taxon>Bacteria</taxon>
        <taxon>Bacillati</taxon>
        <taxon>Actinomycetota</taxon>
        <taxon>Actinomycetes</taxon>
        <taxon>Mycobacteriales</taxon>
        <taxon>Nocardiaceae</taxon>
        <taxon>Nocardia</taxon>
    </lineage>
</organism>
<protein>
    <recommendedName>
        <fullName evidence="3">Sigma-70 family RNA polymerase sigma factor</fullName>
    </recommendedName>
</protein>
<comment type="caution">
    <text evidence="1">The sequence shown here is derived from an EMBL/GenBank/DDBJ whole genome shotgun (WGS) entry which is preliminary data.</text>
</comment>
<evidence type="ECO:0000313" key="2">
    <source>
        <dbReference type="Proteomes" id="UP000602198"/>
    </source>
</evidence>
<dbReference type="EMBL" id="JAERRJ010000008">
    <property type="protein sequence ID" value="MBL1077076.1"/>
    <property type="molecule type" value="Genomic_DNA"/>
</dbReference>
<gene>
    <name evidence="1" type="ORF">JK358_22005</name>
</gene>
<evidence type="ECO:0008006" key="3">
    <source>
        <dbReference type="Google" id="ProtNLM"/>
    </source>
</evidence>
<name>A0ABS1M9U9_9NOCA</name>